<dbReference type="EMBL" id="JBCGBO010000001">
    <property type="protein sequence ID" value="KAK9229734.1"/>
    <property type="molecule type" value="Genomic_DNA"/>
</dbReference>
<dbReference type="Gene3D" id="3.30.40.10">
    <property type="entry name" value="Zinc/RING finger domain, C3HC4 (zinc finger)"/>
    <property type="match status" value="1"/>
</dbReference>
<sequence>MRKSFQKKASSNDMMRETALISNAEEGSVMSSQQMNNNVGENEGNCGWVPHERTGIYYPKGDEKVIDDVPPIDFEVNWFFQKLMECWKKIFAKTVLAMAQEESSAAFSDLAVDDLYFSALIDKENQEDIIPVSDEMYAEELQFQEAVMASTISSQMVKSASPSSSLSSPTSLAIQACLGPQSQPIEVTVQAGDSSLSFCEICCERKEKDQMFKIESCIHSICSDCISKHVATKIQVGVISRVTCPGLDCKSVLEYEACKPVLPKEVLELWGEALCQELIDAAQRFYCPFKDCSAMLVYENDGETVISESECPFCHRLFCAQCYVPWHPGVNCEEYQRLNVDERGREDLMVRELAKEKKWSRCPHCKYYVERTEGCPHMTCRCQFQFCYGCEAEWTQNHSGCSRN</sequence>
<evidence type="ECO:0000256" key="12">
    <source>
        <dbReference type="ARBA" id="ARBA00022833"/>
    </source>
</evidence>
<keyword evidence="11" id="KW-0833">Ubl conjugation pathway</keyword>
<dbReference type="PROSITE" id="PS00518">
    <property type="entry name" value="ZF_RING_1"/>
    <property type="match status" value="1"/>
</dbReference>
<feature type="domain" description="RING-type" evidence="15">
    <location>
        <begin position="195"/>
        <end position="404"/>
    </location>
</feature>
<dbReference type="FunFam" id="3.30.40.10:FF:000230">
    <property type="entry name" value="RBR-type E3 ubiquitin transferase"/>
    <property type="match status" value="1"/>
</dbReference>
<dbReference type="PROSITE" id="PS51873">
    <property type="entry name" value="TRIAD"/>
    <property type="match status" value="1"/>
</dbReference>
<comment type="catalytic activity">
    <reaction evidence="1">
        <text>[E2 ubiquitin-conjugating enzyme]-S-ubiquitinyl-L-cysteine + [acceptor protein]-L-lysine = [E2 ubiquitin-conjugating enzyme]-L-cysteine + [acceptor protein]-N(6)-ubiquitinyl-L-lysine.</text>
        <dbReference type="EC" id="2.3.2.31"/>
    </reaction>
</comment>
<comment type="pathway">
    <text evidence="4">Protein modification; protein ubiquitination.</text>
</comment>
<dbReference type="GO" id="GO:0061630">
    <property type="term" value="F:ubiquitin protein ligase activity"/>
    <property type="evidence" value="ECO:0007669"/>
    <property type="project" value="UniProtKB-EC"/>
</dbReference>
<dbReference type="GO" id="GO:0008270">
    <property type="term" value="F:zinc ion binding"/>
    <property type="evidence" value="ECO:0007669"/>
    <property type="project" value="UniProtKB-KW"/>
</dbReference>
<evidence type="ECO:0000313" key="17">
    <source>
        <dbReference type="Proteomes" id="UP001428341"/>
    </source>
</evidence>
<keyword evidence="9" id="KW-0677">Repeat</keyword>
<keyword evidence="8" id="KW-0479">Metal-binding</keyword>
<evidence type="ECO:0000256" key="11">
    <source>
        <dbReference type="ARBA" id="ARBA00022786"/>
    </source>
</evidence>
<evidence type="ECO:0000256" key="7">
    <source>
        <dbReference type="ARBA" id="ARBA00022679"/>
    </source>
</evidence>
<dbReference type="CDD" id="cd22584">
    <property type="entry name" value="Rcat_RBR_unk"/>
    <property type="match status" value="1"/>
</dbReference>
<dbReference type="InterPro" id="IPR013083">
    <property type="entry name" value="Znf_RING/FYVE/PHD"/>
</dbReference>
<comment type="similarity">
    <text evidence="5">Belongs to the RBR family. Ariadne subfamily.</text>
</comment>
<protein>
    <recommendedName>
        <fullName evidence="6">RBR-type E3 ubiquitin transferase</fullName>
        <ecNumber evidence="6">2.3.2.31</ecNumber>
    </recommendedName>
</protein>
<dbReference type="InterPro" id="IPR002867">
    <property type="entry name" value="IBR_dom"/>
</dbReference>
<evidence type="ECO:0000256" key="6">
    <source>
        <dbReference type="ARBA" id="ARBA00012251"/>
    </source>
</evidence>
<dbReference type="CDD" id="cd22582">
    <property type="entry name" value="BRcat_RBR_unk"/>
    <property type="match status" value="1"/>
</dbReference>
<dbReference type="Pfam" id="PF01485">
    <property type="entry name" value="IBR"/>
    <property type="match status" value="2"/>
</dbReference>
<dbReference type="InterPro" id="IPR044066">
    <property type="entry name" value="TRIAD_supradom"/>
</dbReference>
<evidence type="ECO:0000256" key="13">
    <source>
        <dbReference type="PROSITE-ProRule" id="PRU00175"/>
    </source>
</evidence>
<comment type="caution">
    <text evidence="16">The sequence shown here is derived from an EMBL/GenBank/DDBJ whole genome shotgun (WGS) entry which is preliminary data.</text>
</comment>
<keyword evidence="17" id="KW-1185">Reference proteome</keyword>
<dbReference type="GO" id="GO:0016567">
    <property type="term" value="P:protein ubiquitination"/>
    <property type="evidence" value="ECO:0007669"/>
    <property type="project" value="InterPro"/>
</dbReference>
<organism evidence="16 17">
    <name type="scientific">Citrus x changshan-huyou</name>
    <dbReference type="NCBI Taxonomy" id="2935761"/>
    <lineage>
        <taxon>Eukaryota</taxon>
        <taxon>Viridiplantae</taxon>
        <taxon>Streptophyta</taxon>
        <taxon>Embryophyta</taxon>
        <taxon>Tracheophyta</taxon>
        <taxon>Spermatophyta</taxon>
        <taxon>Magnoliopsida</taxon>
        <taxon>eudicotyledons</taxon>
        <taxon>Gunneridae</taxon>
        <taxon>Pentapetalae</taxon>
        <taxon>rosids</taxon>
        <taxon>malvids</taxon>
        <taxon>Sapindales</taxon>
        <taxon>Rutaceae</taxon>
        <taxon>Aurantioideae</taxon>
        <taxon>Citrus</taxon>
    </lineage>
</organism>
<evidence type="ECO:0000259" key="14">
    <source>
        <dbReference type="PROSITE" id="PS50089"/>
    </source>
</evidence>
<proteinExistence type="inferred from homology"/>
<evidence type="ECO:0000259" key="15">
    <source>
        <dbReference type="PROSITE" id="PS51873"/>
    </source>
</evidence>
<evidence type="ECO:0000313" key="16">
    <source>
        <dbReference type="EMBL" id="KAK9229734.1"/>
    </source>
</evidence>
<dbReference type="FunFam" id="1.20.120.1750:FF:000018">
    <property type="entry name" value="RBR-type E3 ubiquitin transferase"/>
    <property type="match status" value="1"/>
</dbReference>
<name>A0AAP0N4P2_9ROSI</name>
<evidence type="ECO:0000256" key="10">
    <source>
        <dbReference type="ARBA" id="ARBA00022771"/>
    </source>
</evidence>
<dbReference type="SUPFAM" id="SSF57850">
    <property type="entry name" value="RING/U-box"/>
    <property type="match status" value="3"/>
</dbReference>
<dbReference type="SMART" id="SM00647">
    <property type="entry name" value="IBR"/>
    <property type="match status" value="2"/>
</dbReference>
<reference evidence="16 17" key="1">
    <citation type="submission" date="2024-05" db="EMBL/GenBank/DDBJ databases">
        <title>Haplotype-resolved chromosome-level genome assembly of Huyou (Citrus changshanensis).</title>
        <authorList>
            <person name="Miao C."/>
            <person name="Chen W."/>
            <person name="Wu Y."/>
            <person name="Wang L."/>
            <person name="Zhao S."/>
            <person name="Grierson D."/>
            <person name="Xu C."/>
            <person name="Chen K."/>
        </authorList>
    </citation>
    <scope>NUCLEOTIDE SEQUENCE [LARGE SCALE GENOMIC DNA]</scope>
    <source>
        <strain evidence="16">01-14</strain>
        <tissue evidence="16">Leaf</tissue>
    </source>
</reference>
<evidence type="ECO:0000256" key="2">
    <source>
        <dbReference type="ARBA" id="ARBA00001947"/>
    </source>
</evidence>
<keyword evidence="7" id="KW-0808">Transferase</keyword>
<evidence type="ECO:0000256" key="9">
    <source>
        <dbReference type="ARBA" id="ARBA00022737"/>
    </source>
</evidence>
<gene>
    <name evidence="16" type="ORF">WN944_022700</name>
</gene>
<feature type="domain" description="RING-type" evidence="14">
    <location>
        <begin position="199"/>
        <end position="245"/>
    </location>
</feature>
<dbReference type="InterPro" id="IPR031127">
    <property type="entry name" value="E3_UB_ligase_RBR"/>
</dbReference>
<evidence type="ECO:0000256" key="8">
    <source>
        <dbReference type="ARBA" id="ARBA00022723"/>
    </source>
</evidence>
<dbReference type="InterPro" id="IPR017907">
    <property type="entry name" value="Znf_RING_CS"/>
</dbReference>
<evidence type="ECO:0000256" key="4">
    <source>
        <dbReference type="ARBA" id="ARBA00004906"/>
    </source>
</evidence>
<dbReference type="PANTHER" id="PTHR11685">
    <property type="entry name" value="RBR FAMILY RING FINGER AND IBR DOMAIN-CONTAINING"/>
    <property type="match status" value="1"/>
</dbReference>
<dbReference type="AlphaFoldDB" id="A0AAP0N4P2"/>
<comment type="cofactor">
    <cofactor evidence="2">
        <name>Zn(2+)</name>
        <dbReference type="ChEBI" id="CHEBI:29105"/>
    </cofactor>
</comment>
<dbReference type="PROSITE" id="PS50089">
    <property type="entry name" value="ZF_RING_2"/>
    <property type="match status" value="1"/>
</dbReference>
<comment type="function">
    <text evidence="3">Might act as an E3 ubiquitin-protein ligase, or as part of E3 complex, which accepts ubiquitin from specific E2 ubiquitin-conjugating enzymes and then transfers it to substrates.</text>
</comment>
<dbReference type="InterPro" id="IPR001841">
    <property type="entry name" value="Znf_RING"/>
</dbReference>
<keyword evidence="10 13" id="KW-0863">Zinc-finger</keyword>
<dbReference type="EC" id="2.3.2.31" evidence="6"/>
<evidence type="ECO:0000256" key="3">
    <source>
        <dbReference type="ARBA" id="ARBA00003976"/>
    </source>
</evidence>
<evidence type="ECO:0000256" key="1">
    <source>
        <dbReference type="ARBA" id="ARBA00001798"/>
    </source>
</evidence>
<evidence type="ECO:0000256" key="5">
    <source>
        <dbReference type="ARBA" id="ARBA00005884"/>
    </source>
</evidence>
<dbReference type="Gene3D" id="1.20.120.1750">
    <property type="match status" value="1"/>
</dbReference>
<keyword evidence="12" id="KW-0862">Zinc</keyword>
<dbReference type="Proteomes" id="UP001428341">
    <property type="component" value="Unassembled WGS sequence"/>
</dbReference>
<accession>A0AAP0N4P2</accession>